<dbReference type="GO" id="GO:1990904">
    <property type="term" value="C:ribonucleoprotein complex"/>
    <property type="evidence" value="ECO:0007669"/>
    <property type="project" value="UniProtKB-KW"/>
</dbReference>
<dbReference type="SUPFAM" id="SSF143034">
    <property type="entry name" value="L35p-like"/>
    <property type="match status" value="1"/>
</dbReference>
<reference evidence="6" key="1">
    <citation type="submission" date="2020-05" db="EMBL/GenBank/DDBJ databases">
        <authorList>
            <person name="Rincon C."/>
            <person name="Sanders R I."/>
            <person name="Robbins C."/>
            <person name="Chaturvedi A."/>
        </authorList>
    </citation>
    <scope>NUCLEOTIDE SEQUENCE</scope>
    <source>
        <strain evidence="6">CHB12</strain>
    </source>
</reference>
<dbReference type="Gene3D" id="1.25.40.10">
    <property type="entry name" value="Tetratricopeptide repeat domain"/>
    <property type="match status" value="2"/>
</dbReference>
<dbReference type="OrthoDB" id="185373at2759"/>
<keyword evidence="3 5" id="KW-0689">Ribosomal protein</keyword>
<evidence type="ECO:0000256" key="3">
    <source>
        <dbReference type="ARBA" id="ARBA00022980"/>
    </source>
</evidence>
<organism evidence="6 7">
    <name type="scientific">Rhizophagus irregularis</name>
    <dbReference type="NCBI Taxonomy" id="588596"/>
    <lineage>
        <taxon>Eukaryota</taxon>
        <taxon>Fungi</taxon>
        <taxon>Fungi incertae sedis</taxon>
        <taxon>Mucoromycota</taxon>
        <taxon>Glomeromycotina</taxon>
        <taxon>Glomeromycetes</taxon>
        <taxon>Glomerales</taxon>
        <taxon>Glomeraceae</taxon>
        <taxon>Rhizophagus</taxon>
    </lineage>
</organism>
<evidence type="ECO:0000313" key="7">
    <source>
        <dbReference type="Proteomes" id="UP000684084"/>
    </source>
</evidence>
<comment type="caution">
    <text evidence="6">The sequence shown here is derived from an EMBL/GenBank/DDBJ whole genome shotgun (WGS) entry which is preliminary data.</text>
</comment>
<protein>
    <recommendedName>
        <fullName evidence="5">50S ribosomal protein L35</fullName>
    </recommendedName>
</protein>
<dbReference type="VEuPathDB" id="FungiDB:RhiirFUN_001484"/>
<dbReference type="HAMAP" id="MF_00514">
    <property type="entry name" value="Ribosomal_bL35"/>
    <property type="match status" value="1"/>
</dbReference>
<dbReference type="GO" id="GO:0003735">
    <property type="term" value="F:structural constituent of ribosome"/>
    <property type="evidence" value="ECO:0007669"/>
    <property type="project" value="InterPro"/>
</dbReference>
<dbReference type="AlphaFoldDB" id="A0A915YPJ2"/>
<dbReference type="InterPro" id="IPR050872">
    <property type="entry name" value="PPR_P_subfamily"/>
</dbReference>
<dbReference type="Pfam" id="PF13812">
    <property type="entry name" value="PPR_3"/>
    <property type="match status" value="1"/>
</dbReference>
<dbReference type="InterPro" id="IPR011990">
    <property type="entry name" value="TPR-like_helical_dom_sf"/>
</dbReference>
<dbReference type="InterPro" id="IPR037229">
    <property type="entry name" value="Ribosomal_bL35_sf"/>
</dbReference>
<evidence type="ECO:0000256" key="1">
    <source>
        <dbReference type="ARBA" id="ARBA00006598"/>
    </source>
</evidence>
<evidence type="ECO:0000256" key="4">
    <source>
        <dbReference type="ARBA" id="ARBA00023274"/>
    </source>
</evidence>
<dbReference type="PRINTS" id="PR00064">
    <property type="entry name" value="RIBOSOMALL35"/>
</dbReference>
<evidence type="ECO:0000313" key="6">
    <source>
        <dbReference type="EMBL" id="CAB5300051.1"/>
    </source>
</evidence>
<comment type="similarity">
    <text evidence="2">Belongs to the PPR family. P subfamily.</text>
</comment>
<dbReference type="PROSITE" id="PS00936">
    <property type="entry name" value="RIBOSOMAL_L35"/>
    <property type="match status" value="1"/>
</dbReference>
<dbReference type="PANTHER" id="PTHR46128:SF329">
    <property type="entry name" value="MITOCHONDRIAL GROUP I INTRON SPLICING FACTOR DMR1"/>
    <property type="match status" value="1"/>
</dbReference>
<dbReference type="Pfam" id="PF01632">
    <property type="entry name" value="Ribosomal_L35p"/>
    <property type="match status" value="1"/>
</dbReference>
<dbReference type="InterPro" id="IPR018265">
    <property type="entry name" value="Ribosomal_bL35_CS"/>
</dbReference>
<dbReference type="GO" id="GO:0005840">
    <property type="term" value="C:ribosome"/>
    <property type="evidence" value="ECO:0007669"/>
    <property type="project" value="UniProtKB-KW"/>
</dbReference>
<comment type="similarity">
    <text evidence="1 5">Belongs to the bacterial ribosomal protein bL35 family.</text>
</comment>
<sequence>MSIAFRLFSAYQHGKSLIKIGKKPIRFYTTNMAAHHSFLYDPPKNDQDSSNSLIRAAPKEVLPLLQAIYQNNTKETWKLYLELCDKKQLYLLSPLQHSKVLKTFSFKKSFNEKQRHNLETQLLFIFNRMKGVGIEPDVNDFTHMMNVFSLIGNSKICDKLWEEMTKRKIQPNTYTYNSYITSCWGLIKSNKRKEEGFRKAQRILIDLNNIGRKPNLVTNCFLIRLFSASKRLENAQGLLETIFSQKNISKKIRKEILRNKSIVTHTFNYLMNAHGNAGDLLMMDKCFQIFLKTELPPHIYMFNTFVRNSSRMDVNKAKGYIKKMTQEFDLEPTHQIFGYILFNLYEKGLTRKAVEFLKLASFSFIVSFSQMSFLFNFGQRAVLNSVTIRGSIKPLFYNFNFIKSFGTKITHHSLLTNYTTQKNVFQISSLNTRFTIKPPIGTSSNNNFIRFKSYKMKTHSGAKKRFRILRNGKFKRFKAGKRHLNTGVSRSKIRLLSNPAYSHPSQMNHLKKLMPYA</sequence>
<dbReference type="GO" id="GO:0006412">
    <property type="term" value="P:translation"/>
    <property type="evidence" value="ECO:0007669"/>
    <property type="project" value="InterPro"/>
</dbReference>
<name>A0A915YPJ2_9GLOM</name>
<accession>A0A915YPJ2</accession>
<dbReference type="Proteomes" id="UP000684084">
    <property type="component" value="Unassembled WGS sequence"/>
</dbReference>
<dbReference type="InterPro" id="IPR002885">
    <property type="entry name" value="PPR_rpt"/>
</dbReference>
<dbReference type="InterPro" id="IPR021137">
    <property type="entry name" value="Ribosomal_bL35-like"/>
</dbReference>
<dbReference type="EMBL" id="CAGKOT010000001">
    <property type="protein sequence ID" value="CAB5300051.1"/>
    <property type="molecule type" value="Genomic_DNA"/>
</dbReference>
<dbReference type="InterPro" id="IPR001706">
    <property type="entry name" value="Ribosomal_bL35"/>
</dbReference>
<dbReference type="Gene3D" id="4.10.410.60">
    <property type="match status" value="1"/>
</dbReference>
<dbReference type="NCBIfam" id="TIGR00001">
    <property type="entry name" value="rpmI_bact"/>
    <property type="match status" value="1"/>
</dbReference>
<dbReference type="PANTHER" id="PTHR46128">
    <property type="entry name" value="MITOCHONDRIAL GROUP I INTRON SPLICING FACTOR CCM1"/>
    <property type="match status" value="1"/>
</dbReference>
<evidence type="ECO:0000256" key="2">
    <source>
        <dbReference type="ARBA" id="ARBA00007626"/>
    </source>
</evidence>
<keyword evidence="4 5" id="KW-0687">Ribonucleoprotein</keyword>
<dbReference type="VEuPathDB" id="FungiDB:RhiirFUN_001485"/>
<proteinExistence type="inferred from homology"/>
<evidence type="ECO:0000256" key="5">
    <source>
        <dbReference type="RuleBase" id="RU000568"/>
    </source>
</evidence>
<dbReference type="FunFam" id="4.10.410.60:FF:000001">
    <property type="entry name" value="50S ribosomal protein L35"/>
    <property type="match status" value="1"/>
</dbReference>
<gene>
    <name evidence="6" type="ORF">CHRIB12_LOCUS779</name>
</gene>